<dbReference type="EMBL" id="CM046392">
    <property type="protein sequence ID" value="KAI8555894.1"/>
    <property type="molecule type" value="Genomic_DNA"/>
</dbReference>
<keyword evidence="2" id="KW-1185">Reference proteome</keyword>
<protein>
    <submittedName>
        <fullName evidence="1">Uncharacterized protein</fullName>
    </submittedName>
</protein>
<name>A0ACC0NSW4_RHOML</name>
<dbReference type="Proteomes" id="UP001062846">
    <property type="component" value="Chromosome 5"/>
</dbReference>
<organism evidence="1 2">
    <name type="scientific">Rhododendron molle</name>
    <name type="common">Chinese azalea</name>
    <name type="synonym">Azalea mollis</name>
    <dbReference type="NCBI Taxonomy" id="49168"/>
    <lineage>
        <taxon>Eukaryota</taxon>
        <taxon>Viridiplantae</taxon>
        <taxon>Streptophyta</taxon>
        <taxon>Embryophyta</taxon>
        <taxon>Tracheophyta</taxon>
        <taxon>Spermatophyta</taxon>
        <taxon>Magnoliopsida</taxon>
        <taxon>eudicotyledons</taxon>
        <taxon>Gunneridae</taxon>
        <taxon>Pentapetalae</taxon>
        <taxon>asterids</taxon>
        <taxon>Ericales</taxon>
        <taxon>Ericaceae</taxon>
        <taxon>Ericoideae</taxon>
        <taxon>Rhodoreae</taxon>
        <taxon>Rhododendron</taxon>
    </lineage>
</organism>
<reference evidence="1" key="1">
    <citation type="submission" date="2022-02" db="EMBL/GenBank/DDBJ databases">
        <title>Plant Genome Project.</title>
        <authorList>
            <person name="Zhang R.-G."/>
        </authorList>
    </citation>
    <scope>NUCLEOTIDE SEQUENCE</scope>
    <source>
        <strain evidence="1">AT1</strain>
    </source>
</reference>
<proteinExistence type="predicted"/>
<accession>A0ACC0NSW4</accession>
<evidence type="ECO:0000313" key="2">
    <source>
        <dbReference type="Proteomes" id="UP001062846"/>
    </source>
</evidence>
<evidence type="ECO:0000313" key="1">
    <source>
        <dbReference type="EMBL" id="KAI8555894.1"/>
    </source>
</evidence>
<sequence length="80" mass="9108">MEAMEPVFDFHFGGELEDDVVDIKELELQGLVSLDIGLGAVEHYGQLDIGLHDWFILLWRLLCLVALNYYGLVVVFILDL</sequence>
<comment type="caution">
    <text evidence="1">The sequence shown here is derived from an EMBL/GenBank/DDBJ whole genome shotgun (WGS) entry which is preliminary data.</text>
</comment>
<gene>
    <name evidence="1" type="ORF">RHMOL_Rhmol05G0210000</name>
</gene>